<keyword evidence="2" id="KW-0808">Transferase</keyword>
<dbReference type="GO" id="GO:0032259">
    <property type="term" value="P:methylation"/>
    <property type="evidence" value="ECO:0007669"/>
    <property type="project" value="UniProtKB-KW"/>
</dbReference>
<comment type="caution">
    <text evidence="2">The sequence shown here is derived from an EMBL/GenBank/DDBJ whole genome shotgun (WGS) entry which is preliminary data.</text>
</comment>
<evidence type="ECO:0000259" key="1">
    <source>
        <dbReference type="Pfam" id="PF13649"/>
    </source>
</evidence>
<keyword evidence="2" id="KW-0489">Methyltransferase</keyword>
<dbReference type="InterPro" id="IPR029063">
    <property type="entry name" value="SAM-dependent_MTases_sf"/>
</dbReference>
<dbReference type="AlphaFoldDB" id="A0A367VAB1"/>
<name>A0A367VAB1_9PROT</name>
<dbReference type="InterPro" id="IPR041698">
    <property type="entry name" value="Methyltransf_25"/>
</dbReference>
<protein>
    <submittedName>
        <fullName evidence="2">SAM-dependent methyltransferase</fullName>
    </submittedName>
</protein>
<evidence type="ECO:0000313" key="3">
    <source>
        <dbReference type="Proteomes" id="UP000253061"/>
    </source>
</evidence>
<dbReference type="Proteomes" id="UP000253061">
    <property type="component" value="Unassembled WGS sequence"/>
</dbReference>
<dbReference type="PANTHER" id="PTHR12843:SF5">
    <property type="entry name" value="EEF1A LYSINE METHYLTRANSFERASE 2"/>
    <property type="match status" value="1"/>
</dbReference>
<organism evidence="2 3">
    <name type="scientific">Thalassospira profundimaris</name>
    <dbReference type="NCBI Taxonomy" id="502049"/>
    <lineage>
        <taxon>Bacteria</taxon>
        <taxon>Pseudomonadati</taxon>
        <taxon>Pseudomonadota</taxon>
        <taxon>Alphaproteobacteria</taxon>
        <taxon>Rhodospirillales</taxon>
        <taxon>Thalassospiraceae</taxon>
        <taxon>Thalassospira</taxon>
    </lineage>
</organism>
<feature type="domain" description="Methyltransferase" evidence="1">
    <location>
        <begin position="46"/>
        <end position="141"/>
    </location>
</feature>
<reference evidence="2 3" key="1">
    <citation type="submission" date="2014-07" db="EMBL/GenBank/DDBJ databases">
        <title>Draft genome sequence of Thalassospira profundimaris R8-17.</title>
        <authorList>
            <person name="Lai Q."/>
            <person name="Shao Z."/>
        </authorList>
    </citation>
    <scope>NUCLEOTIDE SEQUENCE [LARGE SCALE GENOMIC DNA]</scope>
    <source>
        <strain evidence="2 3">R8-17</strain>
    </source>
</reference>
<dbReference type="EMBL" id="JPWB01000004">
    <property type="protein sequence ID" value="RCK22127.1"/>
    <property type="molecule type" value="Genomic_DNA"/>
</dbReference>
<dbReference type="RefSeq" id="WP_062955985.1">
    <property type="nucleotide sequence ID" value="NZ_JPWB01000004.1"/>
</dbReference>
<sequence>MTGDRKTHWDCVYREKPEASLTWYQDRPAASLALIDNARLTPSSSVIDVGGGTSRLAASLLAIGIRDVTVLDISGVALDHARDQLGGAGKSVKWIATDITAWSPDRQYDLWHDRAVFHFLVDPDERMAYVANLKKGLRIGGHAIIATFAPDGPEKCSGLPVVRYSPAELGAVLGDDFELITHRNEMHQTPMARTQSFQFSLFRRIA</sequence>
<dbReference type="PANTHER" id="PTHR12843">
    <property type="entry name" value="PROTEIN-LYSINE N-METHYLTRANSFERASE METTL10"/>
    <property type="match status" value="1"/>
</dbReference>
<dbReference type="Pfam" id="PF13649">
    <property type="entry name" value="Methyltransf_25"/>
    <property type="match status" value="1"/>
</dbReference>
<proteinExistence type="predicted"/>
<dbReference type="Gene3D" id="3.40.50.150">
    <property type="entry name" value="Vaccinia Virus protein VP39"/>
    <property type="match status" value="1"/>
</dbReference>
<gene>
    <name evidence="2" type="ORF">TH6_10635</name>
</gene>
<dbReference type="GO" id="GO:0008168">
    <property type="term" value="F:methyltransferase activity"/>
    <property type="evidence" value="ECO:0007669"/>
    <property type="project" value="UniProtKB-KW"/>
</dbReference>
<evidence type="ECO:0000313" key="2">
    <source>
        <dbReference type="EMBL" id="RCK22127.1"/>
    </source>
</evidence>
<dbReference type="CDD" id="cd02440">
    <property type="entry name" value="AdoMet_MTases"/>
    <property type="match status" value="1"/>
</dbReference>
<accession>A0A367VAB1</accession>
<dbReference type="SUPFAM" id="SSF53335">
    <property type="entry name" value="S-adenosyl-L-methionine-dependent methyltransferases"/>
    <property type="match status" value="1"/>
</dbReference>